<evidence type="ECO:0000313" key="1">
    <source>
        <dbReference type="EMBL" id="KAF1959627.1"/>
    </source>
</evidence>
<dbReference type="GO" id="GO:0006629">
    <property type="term" value="P:lipid metabolic process"/>
    <property type="evidence" value="ECO:0007669"/>
    <property type="project" value="InterPro"/>
</dbReference>
<proteinExistence type="predicted"/>
<dbReference type="Proteomes" id="UP000800035">
    <property type="component" value="Unassembled WGS sequence"/>
</dbReference>
<dbReference type="InterPro" id="IPR017946">
    <property type="entry name" value="PLC-like_Pdiesterase_TIM-brl"/>
</dbReference>
<dbReference type="SUPFAM" id="SSF51695">
    <property type="entry name" value="PLC-like phosphodiesterases"/>
    <property type="match status" value="1"/>
</dbReference>
<gene>
    <name evidence="1" type="ORF">CC80DRAFT_545074</name>
</gene>
<name>A0A6A5UEU9_9PLEO</name>
<organism evidence="1 2">
    <name type="scientific">Byssothecium circinans</name>
    <dbReference type="NCBI Taxonomy" id="147558"/>
    <lineage>
        <taxon>Eukaryota</taxon>
        <taxon>Fungi</taxon>
        <taxon>Dikarya</taxon>
        <taxon>Ascomycota</taxon>
        <taxon>Pezizomycotina</taxon>
        <taxon>Dothideomycetes</taxon>
        <taxon>Pleosporomycetidae</taxon>
        <taxon>Pleosporales</taxon>
        <taxon>Massarineae</taxon>
        <taxon>Massarinaceae</taxon>
        <taxon>Byssothecium</taxon>
    </lineage>
</organism>
<dbReference type="InterPro" id="IPR051057">
    <property type="entry name" value="PI-PLC_domain"/>
</dbReference>
<reference evidence="1" key="1">
    <citation type="journal article" date="2020" name="Stud. Mycol.">
        <title>101 Dothideomycetes genomes: a test case for predicting lifestyles and emergence of pathogens.</title>
        <authorList>
            <person name="Haridas S."/>
            <person name="Albert R."/>
            <person name="Binder M."/>
            <person name="Bloem J."/>
            <person name="Labutti K."/>
            <person name="Salamov A."/>
            <person name="Andreopoulos B."/>
            <person name="Baker S."/>
            <person name="Barry K."/>
            <person name="Bills G."/>
            <person name="Bluhm B."/>
            <person name="Cannon C."/>
            <person name="Castanera R."/>
            <person name="Culley D."/>
            <person name="Daum C."/>
            <person name="Ezra D."/>
            <person name="Gonzalez J."/>
            <person name="Henrissat B."/>
            <person name="Kuo A."/>
            <person name="Liang C."/>
            <person name="Lipzen A."/>
            <person name="Lutzoni F."/>
            <person name="Magnuson J."/>
            <person name="Mondo S."/>
            <person name="Nolan M."/>
            <person name="Ohm R."/>
            <person name="Pangilinan J."/>
            <person name="Park H.-J."/>
            <person name="Ramirez L."/>
            <person name="Alfaro M."/>
            <person name="Sun H."/>
            <person name="Tritt A."/>
            <person name="Yoshinaga Y."/>
            <person name="Zwiers L.-H."/>
            <person name="Turgeon B."/>
            <person name="Goodwin S."/>
            <person name="Spatafora J."/>
            <person name="Crous P."/>
            <person name="Grigoriev I."/>
        </authorList>
    </citation>
    <scope>NUCLEOTIDE SEQUENCE</scope>
    <source>
        <strain evidence="1">CBS 675.92</strain>
    </source>
</reference>
<accession>A0A6A5UEU9</accession>
<dbReference type="Gene3D" id="3.20.20.190">
    <property type="entry name" value="Phosphatidylinositol (PI) phosphodiesterase"/>
    <property type="match status" value="1"/>
</dbReference>
<dbReference type="AlphaFoldDB" id="A0A6A5UEU9"/>
<dbReference type="GO" id="GO:0008081">
    <property type="term" value="F:phosphoric diester hydrolase activity"/>
    <property type="evidence" value="ECO:0007669"/>
    <property type="project" value="InterPro"/>
</dbReference>
<protein>
    <submittedName>
        <fullName evidence="1">PLC-like phosphodiesterase</fullName>
    </submittedName>
</protein>
<sequence length="470" mass="52395">MGYGGYLTLLNGSPHDWTVSGQSSYQMDKWQWPTVKAGTAERVYVEWGQKGAQKDDAGEAYYNIANTNGKFAVRGKKPSDFMLTITLDEHSTKQSPKGSKIDLGFRHDQAVDWIMSTDEAGAWWSNSGDTVDWMHQSLGSIGNRTLKQICMPGSHDAGMSEFDPGTIGATFANSQTQVLNIYDQLIAGSRYFDLRPVVSNGEWKAGHYSKIDNTKIGIGGNGMLISDVVKQVNDFTAKYKELVIINLSHTFDTDHDYTDLSQDQWNKLFDLLKGIKNRYTVKNPGKTDFTNKVVDDFIKDSASVFIVAQTPSGISLGSYADEGFFGPDNLPFYDSYSESNNADKMEKDQIEKLKKERNLVADAGKRKDKFHIFSWTLTQAPEDVLNPEKAVMNLASSVYDDLFVDAFNAFTPEAFPNVLYIDAVGVRDKPVQFPYDKVKNVGRNYDIRHLAIAVNNAKAGRNGYITGAKK</sequence>
<dbReference type="PANTHER" id="PTHR13593">
    <property type="match status" value="1"/>
</dbReference>
<dbReference type="OrthoDB" id="1046782at2759"/>
<keyword evidence="2" id="KW-1185">Reference proteome</keyword>
<dbReference type="PANTHER" id="PTHR13593:SF143">
    <property type="entry name" value="PHOSPHATIDYLINOSITOL-SPECIFIC PHOSPHOLIPASE C X DOMAIN-CONTAINING PROTEIN"/>
    <property type="match status" value="1"/>
</dbReference>
<dbReference type="EMBL" id="ML976984">
    <property type="protein sequence ID" value="KAF1959627.1"/>
    <property type="molecule type" value="Genomic_DNA"/>
</dbReference>
<evidence type="ECO:0000313" key="2">
    <source>
        <dbReference type="Proteomes" id="UP000800035"/>
    </source>
</evidence>